<dbReference type="PANTHER" id="PTHR33472">
    <property type="entry name" value="OS01G0106600 PROTEIN"/>
    <property type="match status" value="1"/>
</dbReference>
<evidence type="ECO:0000313" key="2">
    <source>
        <dbReference type="EMBL" id="KAK7383027.1"/>
    </source>
</evidence>
<feature type="region of interest" description="Disordered" evidence="1">
    <location>
        <begin position="517"/>
        <end position="557"/>
    </location>
</feature>
<feature type="compositionally biased region" description="Basic and acidic residues" evidence="1">
    <location>
        <begin position="236"/>
        <end position="251"/>
    </location>
</feature>
<sequence length="665" mass="72956">MAQRSKSFRFRIPWLSVPSESFARRTRERPISPPHSDVSVPIHRPPKPSVVAPAELSPPSPTNTEEAPRAEPQKHSPPHSTQPPLTSSSIESQVVTTQPKPPSPQPPLQPSFHPDSPSHVQIAPSSPKTHLASDNGATKVPKPVSEESTRPASSSSEQEKEKMVLSESKPQDTEPKVESPLGAIPNPNPKSPETSFQPQRMSTKPADTEQVSSVPSSSPVSKTEPATHASSPLASKDIKTQDATLQEEKKKMAVPVPQEAEPKIKSPLKTIPKSPETSSQPTLIEQISTPPKSKFQEEKEKMAVPVPQEAEPKIKSLLKTIPKSHETSSQPENMSTQPTPIEQRSIPPKSKSLQPEEKEKAMHETTKVRGKGKDTTTTTWKPSEERTIASASGTATRKAKDSFKAFHGDKKHPGVRETVARKIMFAASNPIRKDTQIVSSTDEGTRNVSNSSISPEKTAPSSGEKVPPLQKGIRDDITKFVHKLTASVHPTQPMDDKQFSVITLAGDNRGATMHLGSESAKKEGSIHIHRAYKSDPEDTNEVTTDGEENTNEEEDEEEVGMAYVNSNIQSINNSLMFHGSITERDPGVQVTLPQKPTEPIRPDDKPKPGLETHRTRFNINRAEKSTYQPTVGRSIRGPFLEPNDKHHPRGCKFSCDNDIEDIEIL</sequence>
<organism evidence="2 3">
    <name type="scientific">Psophocarpus tetragonolobus</name>
    <name type="common">Winged bean</name>
    <name type="synonym">Dolichos tetragonolobus</name>
    <dbReference type="NCBI Taxonomy" id="3891"/>
    <lineage>
        <taxon>Eukaryota</taxon>
        <taxon>Viridiplantae</taxon>
        <taxon>Streptophyta</taxon>
        <taxon>Embryophyta</taxon>
        <taxon>Tracheophyta</taxon>
        <taxon>Spermatophyta</taxon>
        <taxon>Magnoliopsida</taxon>
        <taxon>eudicotyledons</taxon>
        <taxon>Gunneridae</taxon>
        <taxon>Pentapetalae</taxon>
        <taxon>rosids</taxon>
        <taxon>fabids</taxon>
        <taxon>Fabales</taxon>
        <taxon>Fabaceae</taxon>
        <taxon>Papilionoideae</taxon>
        <taxon>50 kb inversion clade</taxon>
        <taxon>NPAAA clade</taxon>
        <taxon>indigoferoid/millettioid clade</taxon>
        <taxon>Phaseoleae</taxon>
        <taxon>Psophocarpus</taxon>
    </lineage>
</organism>
<feature type="compositionally biased region" description="Polar residues" evidence="1">
    <location>
        <begin position="275"/>
        <end position="291"/>
    </location>
</feature>
<feature type="compositionally biased region" description="Polar residues" evidence="1">
    <location>
        <begin position="327"/>
        <end position="342"/>
    </location>
</feature>
<feature type="region of interest" description="Disordered" evidence="1">
    <location>
        <begin position="587"/>
        <end position="650"/>
    </location>
</feature>
<evidence type="ECO:0000313" key="3">
    <source>
        <dbReference type="Proteomes" id="UP001386955"/>
    </source>
</evidence>
<protein>
    <submittedName>
        <fullName evidence="2">Uncharacterized protein</fullName>
    </submittedName>
</protein>
<gene>
    <name evidence="2" type="ORF">VNO78_28692</name>
</gene>
<feature type="compositionally biased region" description="Basic and acidic residues" evidence="1">
    <location>
        <begin position="157"/>
        <end position="177"/>
    </location>
</feature>
<accession>A0AAN9RTN0</accession>
<feature type="compositionally biased region" description="Basic and acidic residues" evidence="1">
    <location>
        <begin position="398"/>
        <end position="417"/>
    </location>
</feature>
<feature type="compositionally biased region" description="Acidic residues" evidence="1">
    <location>
        <begin position="537"/>
        <end position="557"/>
    </location>
</feature>
<feature type="compositionally biased region" description="Basic and acidic residues" evidence="1">
    <location>
        <begin position="519"/>
        <end position="536"/>
    </location>
</feature>
<feature type="region of interest" description="Disordered" evidence="1">
    <location>
        <begin position="16"/>
        <end position="417"/>
    </location>
</feature>
<feature type="compositionally biased region" description="Polar residues" evidence="1">
    <location>
        <begin position="436"/>
        <end position="461"/>
    </location>
</feature>
<dbReference type="EMBL" id="JAYMYS010000008">
    <property type="protein sequence ID" value="KAK7383027.1"/>
    <property type="molecule type" value="Genomic_DNA"/>
</dbReference>
<feature type="region of interest" description="Disordered" evidence="1">
    <location>
        <begin position="432"/>
        <end position="471"/>
    </location>
</feature>
<feature type="compositionally biased region" description="Polar residues" evidence="1">
    <location>
        <begin position="191"/>
        <end position="202"/>
    </location>
</feature>
<comment type="caution">
    <text evidence="2">The sequence shown here is derived from an EMBL/GenBank/DDBJ whole genome shotgun (WGS) entry which is preliminary data.</text>
</comment>
<feature type="compositionally biased region" description="Basic and acidic residues" evidence="1">
    <location>
        <begin position="598"/>
        <end position="614"/>
    </location>
</feature>
<proteinExistence type="predicted"/>
<feature type="compositionally biased region" description="Low complexity" evidence="1">
    <location>
        <begin position="211"/>
        <end position="221"/>
    </location>
</feature>
<feature type="compositionally biased region" description="Pro residues" evidence="1">
    <location>
        <begin position="99"/>
        <end position="109"/>
    </location>
</feature>
<keyword evidence="3" id="KW-1185">Reference proteome</keyword>
<reference evidence="2 3" key="1">
    <citation type="submission" date="2024-01" db="EMBL/GenBank/DDBJ databases">
        <title>The genomes of 5 underutilized Papilionoideae crops provide insights into root nodulation and disease resistanc.</title>
        <authorList>
            <person name="Jiang F."/>
        </authorList>
    </citation>
    <scope>NUCLEOTIDE SEQUENCE [LARGE SCALE GENOMIC DNA]</scope>
    <source>
        <strain evidence="2">DUOXIRENSHENG_FW03</strain>
        <tissue evidence="2">Leaves</tissue>
    </source>
</reference>
<name>A0AAN9RTN0_PSOTE</name>
<evidence type="ECO:0000256" key="1">
    <source>
        <dbReference type="SAM" id="MobiDB-lite"/>
    </source>
</evidence>
<feature type="compositionally biased region" description="Polar residues" evidence="1">
    <location>
        <begin position="78"/>
        <end position="97"/>
    </location>
</feature>
<dbReference type="PANTHER" id="PTHR33472:SF22">
    <property type="entry name" value="PROTEOGLYCAN 4-LIKE"/>
    <property type="match status" value="1"/>
</dbReference>
<dbReference type="Proteomes" id="UP001386955">
    <property type="component" value="Unassembled WGS sequence"/>
</dbReference>
<dbReference type="AlphaFoldDB" id="A0AAN9RTN0"/>
<feature type="compositionally biased region" description="Basic and acidic residues" evidence="1">
    <location>
        <begin position="354"/>
        <end position="374"/>
    </location>
</feature>